<accession>A0AAD7MQN1</accession>
<evidence type="ECO:0000313" key="2">
    <source>
        <dbReference type="EMBL" id="KAJ7728699.1"/>
    </source>
</evidence>
<sequence>MPAIRHARREGRTHSGLAALFSSSAPAPPASSSSSPSTGNDDSGYASLSTLLGLTPEKPSKGAGGFNADTTPLFLRRRRRSARTDDLVQRGLDASNQLASISNAMSSNGASGGPWETMQIVATGCILLFDTVQAASSYGGPVWDPSMRTRMSLSAPQASPSSGAPVEGHTVRTNKTQCLQLLERVHQIVRALINLLGDAERHGGRVAGSARAFGGGGMPPMMIRAVDQFSATLTVLHEVLREQAGAGLFMRVVRYAETRDRLAECDAGLQQALDVFTVQTSLISDSALGSLRRAQRERHEAVLQALGRKV</sequence>
<feature type="compositionally biased region" description="Polar residues" evidence="1">
    <location>
        <begin position="38"/>
        <end position="52"/>
    </location>
</feature>
<organism evidence="2 3">
    <name type="scientific">Mycena maculata</name>
    <dbReference type="NCBI Taxonomy" id="230809"/>
    <lineage>
        <taxon>Eukaryota</taxon>
        <taxon>Fungi</taxon>
        <taxon>Dikarya</taxon>
        <taxon>Basidiomycota</taxon>
        <taxon>Agaricomycotina</taxon>
        <taxon>Agaricomycetes</taxon>
        <taxon>Agaricomycetidae</taxon>
        <taxon>Agaricales</taxon>
        <taxon>Marasmiineae</taxon>
        <taxon>Mycenaceae</taxon>
        <taxon>Mycena</taxon>
    </lineage>
</organism>
<reference evidence="2" key="1">
    <citation type="submission" date="2023-03" db="EMBL/GenBank/DDBJ databases">
        <title>Massive genome expansion in bonnet fungi (Mycena s.s.) driven by repeated elements and novel gene families across ecological guilds.</title>
        <authorList>
            <consortium name="Lawrence Berkeley National Laboratory"/>
            <person name="Harder C.B."/>
            <person name="Miyauchi S."/>
            <person name="Viragh M."/>
            <person name="Kuo A."/>
            <person name="Thoen E."/>
            <person name="Andreopoulos B."/>
            <person name="Lu D."/>
            <person name="Skrede I."/>
            <person name="Drula E."/>
            <person name="Henrissat B."/>
            <person name="Morin E."/>
            <person name="Kohler A."/>
            <person name="Barry K."/>
            <person name="LaButti K."/>
            <person name="Morin E."/>
            <person name="Salamov A."/>
            <person name="Lipzen A."/>
            <person name="Mereny Z."/>
            <person name="Hegedus B."/>
            <person name="Baldrian P."/>
            <person name="Stursova M."/>
            <person name="Weitz H."/>
            <person name="Taylor A."/>
            <person name="Grigoriev I.V."/>
            <person name="Nagy L.G."/>
            <person name="Martin F."/>
            <person name="Kauserud H."/>
        </authorList>
    </citation>
    <scope>NUCLEOTIDE SEQUENCE</scope>
    <source>
        <strain evidence="2">CBHHK188m</strain>
    </source>
</reference>
<dbReference type="CDD" id="cd21037">
    <property type="entry name" value="MLKL_NTD"/>
    <property type="match status" value="1"/>
</dbReference>
<dbReference type="Proteomes" id="UP001215280">
    <property type="component" value="Unassembled WGS sequence"/>
</dbReference>
<feature type="region of interest" description="Disordered" evidence="1">
    <location>
        <begin position="1"/>
        <end position="69"/>
    </location>
</feature>
<name>A0AAD7MQN1_9AGAR</name>
<dbReference type="InterPro" id="IPR036537">
    <property type="entry name" value="Adaptor_Cbl_N_dom_sf"/>
</dbReference>
<keyword evidence="3" id="KW-1185">Reference proteome</keyword>
<evidence type="ECO:0000256" key="1">
    <source>
        <dbReference type="SAM" id="MobiDB-lite"/>
    </source>
</evidence>
<comment type="caution">
    <text evidence="2">The sequence shown here is derived from an EMBL/GenBank/DDBJ whole genome shotgun (WGS) entry which is preliminary data.</text>
</comment>
<dbReference type="GO" id="GO:0007166">
    <property type="term" value="P:cell surface receptor signaling pathway"/>
    <property type="evidence" value="ECO:0007669"/>
    <property type="project" value="InterPro"/>
</dbReference>
<dbReference type="Gene3D" id="1.20.930.20">
    <property type="entry name" value="Adaptor protein Cbl, N-terminal domain"/>
    <property type="match status" value="1"/>
</dbReference>
<gene>
    <name evidence="2" type="ORF">DFH07DRAFT_782146</name>
</gene>
<dbReference type="InterPro" id="IPR059179">
    <property type="entry name" value="MLKL-like_MCAfunc"/>
</dbReference>
<feature type="compositionally biased region" description="Low complexity" evidence="1">
    <location>
        <begin position="22"/>
        <end position="37"/>
    </location>
</feature>
<evidence type="ECO:0000313" key="3">
    <source>
        <dbReference type="Proteomes" id="UP001215280"/>
    </source>
</evidence>
<protein>
    <submittedName>
        <fullName evidence="2">Uncharacterized protein</fullName>
    </submittedName>
</protein>
<dbReference type="EMBL" id="JARJLG010000203">
    <property type="protein sequence ID" value="KAJ7728699.1"/>
    <property type="molecule type" value="Genomic_DNA"/>
</dbReference>
<proteinExistence type="predicted"/>
<feature type="compositionally biased region" description="Basic residues" evidence="1">
    <location>
        <begin position="1"/>
        <end position="11"/>
    </location>
</feature>
<dbReference type="AlphaFoldDB" id="A0AAD7MQN1"/>